<name>A0ABQ3LPN6_9SPHN</name>
<reference evidence="3" key="1">
    <citation type="journal article" date="2019" name="Int. J. Syst. Evol. Microbiol.">
        <title>The Global Catalogue of Microorganisms (GCM) 10K type strain sequencing project: providing services to taxonomists for standard genome sequencing and annotation.</title>
        <authorList>
            <consortium name="The Broad Institute Genomics Platform"/>
            <consortium name="The Broad Institute Genome Sequencing Center for Infectious Disease"/>
            <person name="Wu L."/>
            <person name="Ma J."/>
        </authorList>
    </citation>
    <scope>NUCLEOTIDE SEQUENCE [LARGE SCALE GENOMIC DNA]</scope>
    <source>
        <strain evidence="3">CGMCC 1.8957</strain>
    </source>
</reference>
<accession>A0ABQ3LPN6</accession>
<proteinExistence type="predicted"/>
<keyword evidence="1" id="KW-0472">Membrane</keyword>
<evidence type="ECO:0000256" key="1">
    <source>
        <dbReference type="SAM" id="Phobius"/>
    </source>
</evidence>
<keyword evidence="1" id="KW-0812">Transmembrane</keyword>
<dbReference type="RefSeq" id="WP_189677087.1">
    <property type="nucleotide sequence ID" value="NZ_BNAQ01000005.1"/>
</dbReference>
<feature type="transmembrane region" description="Helical" evidence="1">
    <location>
        <begin position="110"/>
        <end position="127"/>
    </location>
</feature>
<keyword evidence="1" id="KW-1133">Transmembrane helix</keyword>
<protein>
    <submittedName>
        <fullName evidence="2">Uncharacterized protein</fullName>
    </submittedName>
</protein>
<gene>
    <name evidence="2" type="ORF">GCM10008023_32340</name>
</gene>
<evidence type="ECO:0000313" key="3">
    <source>
        <dbReference type="Proteomes" id="UP000652430"/>
    </source>
</evidence>
<sequence length="129" mass="14412">MEIIFEILFQFLGEFVLQILFEALSELGFHSLADTFEKPRNPILSTIGFAMWGALAGGISLLIMPRSFISNLGLREANVLITPIAVGAAMTLIGRWRASKGQTRIGIDRFGYAFIFAFLMAIVRFNWAH</sequence>
<dbReference type="Proteomes" id="UP000652430">
    <property type="component" value="Unassembled WGS sequence"/>
</dbReference>
<evidence type="ECO:0000313" key="2">
    <source>
        <dbReference type="EMBL" id="GHH22377.1"/>
    </source>
</evidence>
<feature type="transmembrane region" description="Helical" evidence="1">
    <location>
        <begin position="44"/>
        <end position="65"/>
    </location>
</feature>
<organism evidence="2 3">
    <name type="scientific">Sphingomonas glacialis</name>
    <dbReference type="NCBI Taxonomy" id="658225"/>
    <lineage>
        <taxon>Bacteria</taxon>
        <taxon>Pseudomonadati</taxon>
        <taxon>Pseudomonadota</taxon>
        <taxon>Alphaproteobacteria</taxon>
        <taxon>Sphingomonadales</taxon>
        <taxon>Sphingomonadaceae</taxon>
        <taxon>Sphingomonas</taxon>
    </lineage>
</organism>
<dbReference type="EMBL" id="BNAQ01000005">
    <property type="protein sequence ID" value="GHH22377.1"/>
    <property type="molecule type" value="Genomic_DNA"/>
</dbReference>
<keyword evidence="3" id="KW-1185">Reference proteome</keyword>
<comment type="caution">
    <text evidence="2">The sequence shown here is derived from an EMBL/GenBank/DDBJ whole genome shotgun (WGS) entry which is preliminary data.</text>
</comment>
<feature type="transmembrane region" description="Helical" evidence="1">
    <location>
        <begin position="77"/>
        <end position="98"/>
    </location>
</feature>